<keyword evidence="3" id="KW-1185">Reference proteome</keyword>
<gene>
    <name evidence="2" type="ORF">THOM_2553</name>
</gene>
<dbReference type="SUPFAM" id="SSF50370">
    <property type="entry name" value="Ricin B-like lectins"/>
    <property type="match status" value="1"/>
</dbReference>
<dbReference type="EMBL" id="JH994036">
    <property type="protein sequence ID" value="ELQ74528.1"/>
    <property type="molecule type" value="Genomic_DNA"/>
</dbReference>
<dbReference type="InterPro" id="IPR035992">
    <property type="entry name" value="Ricin_B-like_lectins"/>
</dbReference>
<dbReference type="AlphaFoldDB" id="L7JSS3"/>
<sequence>MFLHLISLLAFKFQLKSVSHDLFVGQKNGNVTLVDPNEADIFELEESKNLNQDFVMVRSKDNKVWDISGNATKLIYWSDRHGKINQLFMLIERPGGHVKIVNDMKQCITYDESLNYFIRAPCNNANKHQLLDFVGVGTENQSEGVVVNEMQLNTLKRAASMCPEIRDMLGMAYIAELGESPGNMPL</sequence>
<dbReference type="InParanoid" id="L7JSS3"/>
<accession>L7JSS3</accession>
<feature type="chain" id="PRO_5003978988" evidence="1">
    <location>
        <begin position="18"/>
        <end position="186"/>
    </location>
</feature>
<proteinExistence type="predicted"/>
<protein>
    <submittedName>
        <fullName evidence="2">Uncharacterized protein</fullName>
    </submittedName>
</protein>
<dbReference type="OMA" id="CPEIRDM"/>
<dbReference type="HOGENOM" id="CLU_1519001_0_0_1"/>
<reference evidence="2 3" key="1">
    <citation type="journal article" date="2012" name="PLoS Pathog.">
        <title>The genome of the obligate intracellular parasite Trachipleistophora hominis: new insights into microsporidian genome dynamics and reductive evolution.</title>
        <authorList>
            <person name="Heinz E."/>
            <person name="Williams T.A."/>
            <person name="Nakjang S."/>
            <person name="Noel C.J."/>
            <person name="Swan D.C."/>
            <person name="Goldberg A.V."/>
            <person name="Harris S.R."/>
            <person name="Weinmaier T."/>
            <person name="Markert S."/>
            <person name="Becher D."/>
            <person name="Bernhardt J."/>
            <person name="Dagan T."/>
            <person name="Hacker C."/>
            <person name="Lucocq J.M."/>
            <person name="Schweder T."/>
            <person name="Rattei T."/>
            <person name="Hall N."/>
            <person name="Hirt R.P."/>
            <person name="Embley T.M."/>
        </authorList>
    </citation>
    <scope>NUCLEOTIDE SEQUENCE [LARGE SCALE GENOMIC DNA]</scope>
</reference>
<organism evidence="2 3">
    <name type="scientific">Trachipleistophora hominis</name>
    <name type="common">Microsporidian parasite</name>
    <dbReference type="NCBI Taxonomy" id="72359"/>
    <lineage>
        <taxon>Eukaryota</taxon>
        <taxon>Fungi</taxon>
        <taxon>Fungi incertae sedis</taxon>
        <taxon>Microsporidia</taxon>
        <taxon>Pleistophoridae</taxon>
        <taxon>Trachipleistophora</taxon>
    </lineage>
</organism>
<dbReference type="OrthoDB" id="2193698at2759"/>
<dbReference type="Proteomes" id="UP000011185">
    <property type="component" value="Unassembled WGS sequence"/>
</dbReference>
<feature type="signal peptide" evidence="1">
    <location>
        <begin position="1"/>
        <end position="17"/>
    </location>
</feature>
<evidence type="ECO:0000313" key="3">
    <source>
        <dbReference type="Proteomes" id="UP000011185"/>
    </source>
</evidence>
<evidence type="ECO:0000256" key="1">
    <source>
        <dbReference type="SAM" id="SignalP"/>
    </source>
</evidence>
<dbReference type="VEuPathDB" id="MicrosporidiaDB:THOM_2553"/>
<name>L7JSS3_TRAHO</name>
<evidence type="ECO:0000313" key="2">
    <source>
        <dbReference type="EMBL" id="ELQ74528.1"/>
    </source>
</evidence>
<keyword evidence="1" id="KW-0732">Signal</keyword>